<gene>
    <name evidence="2" type="ORF">EWE74_07045</name>
</gene>
<keyword evidence="1" id="KW-0812">Transmembrane</keyword>
<comment type="caution">
    <text evidence="2">The sequence shown here is derived from an EMBL/GenBank/DDBJ whole genome shotgun (WGS) entry which is preliminary data.</text>
</comment>
<name>A0A4Q6Y029_9SPHI</name>
<feature type="transmembrane region" description="Helical" evidence="1">
    <location>
        <begin position="39"/>
        <end position="59"/>
    </location>
</feature>
<proteinExistence type="predicted"/>
<evidence type="ECO:0000256" key="1">
    <source>
        <dbReference type="SAM" id="Phobius"/>
    </source>
</evidence>
<dbReference type="AlphaFoldDB" id="A0A4Q6Y029"/>
<feature type="transmembrane region" description="Helical" evidence="1">
    <location>
        <begin position="6"/>
        <end position="27"/>
    </location>
</feature>
<dbReference type="Proteomes" id="UP000292855">
    <property type="component" value="Unassembled WGS sequence"/>
</dbReference>
<organism evidence="2 3">
    <name type="scientific">Sphingobacterium corticibacterium</name>
    <dbReference type="NCBI Taxonomy" id="2484746"/>
    <lineage>
        <taxon>Bacteria</taxon>
        <taxon>Pseudomonadati</taxon>
        <taxon>Bacteroidota</taxon>
        <taxon>Sphingobacteriia</taxon>
        <taxon>Sphingobacteriales</taxon>
        <taxon>Sphingobacteriaceae</taxon>
        <taxon>Sphingobacterium</taxon>
    </lineage>
</organism>
<keyword evidence="1" id="KW-0472">Membrane</keyword>
<reference evidence="2 3" key="1">
    <citation type="submission" date="2019-02" db="EMBL/GenBank/DDBJ databases">
        <authorList>
            <person name="Li Y."/>
        </authorList>
    </citation>
    <scope>NUCLEOTIDE SEQUENCE [LARGE SCALE GENOMIC DNA]</scope>
    <source>
        <strain evidence="2 3">30C10-4-7</strain>
    </source>
</reference>
<keyword evidence="3" id="KW-1185">Reference proteome</keyword>
<dbReference type="OrthoDB" id="709544at2"/>
<dbReference type="RefSeq" id="WP_130140772.1">
    <property type="nucleotide sequence ID" value="NZ_SGIT01000001.1"/>
</dbReference>
<dbReference type="EMBL" id="SGIT01000001">
    <property type="protein sequence ID" value="RZF62547.1"/>
    <property type="molecule type" value="Genomic_DNA"/>
</dbReference>
<evidence type="ECO:0000313" key="3">
    <source>
        <dbReference type="Proteomes" id="UP000292855"/>
    </source>
</evidence>
<keyword evidence="1" id="KW-1133">Transmembrane helix</keyword>
<accession>A0A4Q6Y029</accession>
<protein>
    <submittedName>
        <fullName evidence="2">Uncharacterized protein</fullName>
    </submittedName>
</protein>
<evidence type="ECO:0000313" key="2">
    <source>
        <dbReference type="EMBL" id="RZF62547.1"/>
    </source>
</evidence>
<sequence>MDSFLLFWSTIILIFVGLVGGLIYFAYWLPKKVGYPKVGWLFSSILTVTFLYFTVIIVFEDELFSKSDAQEKLREHGFILQDDFSIVSNLSGGFSDYSHQFILDISKQDKEQIIKRITSAENFQPSLEDDFMLIAEKMRYSEVDTFFTANYQTENAFIYEYFKPHKQGYAPIYTKILILKKADKLTYDYLID</sequence>